<evidence type="ECO:0000256" key="13">
    <source>
        <dbReference type="SAM" id="Phobius"/>
    </source>
</evidence>
<evidence type="ECO:0000256" key="5">
    <source>
        <dbReference type="ARBA" id="ARBA00022723"/>
    </source>
</evidence>
<name>A0A8K0H096_9ROSA</name>
<evidence type="ECO:0000256" key="9">
    <source>
        <dbReference type="ARBA" id="ARBA00023136"/>
    </source>
</evidence>
<dbReference type="GO" id="GO:0016020">
    <property type="term" value="C:membrane"/>
    <property type="evidence" value="ECO:0007669"/>
    <property type="project" value="UniProtKB-SubCell"/>
</dbReference>
<feature type="signal peptide" evidence="14">
    <location>
        <begin position="1"/>
        <end position="23"/>
    </location>
</feature>
<keyword evidence="4 13" id="KW-0812">Transmembrane</keyword>
<keyword evidence="2 11" id="KW-0813">Transport</keyword>
<dbReference type="Pfam" id="PF03188">
    <property type="entry name" value="Cytochrom_B561"/>
    <property type="match status" value="1"/>
</dbReference>
<evidence type="ECO:0000256" key="3">
    <source>
        <dbReference type="ARBA" id="ARBA00022617"/>
    </source>
</evidence>
<feature type="binding site" description="axial binding residue" evidence="12">
    <location>
        <position position="312"/>
    </location>
    <ligand>
        <name>heme b</name>
        <dbReference type="ChEBI" id="CHEBI:60344"/>
        <label>1</label>
    </ligand>
    <ligandPart>
        <name>Fe</name>
        <dbReference type="ChEBI" id="CHEBI:18248"/>
    </ligandPart>
</feature>
<evidence type="ECO:0000256" key="1">
    <source>
        <dbReference type="ARBA" id="ARBA00004141"/>
    </source>
</evidence>
<feature type="chain" id="PRO_5035441733" description="Cytochrome b561 and DOMON domain-containing protein" evidence="14">
    <location>
        <begin position="24"/>
        <end position="395"/>
    </location>
</feature>
<comment type="caution">
    <text evidence="17">The sequence shown here is derived from an EMBL/GenBank/DDBJ whole genome shotgun (WGS) entry which is preliminary data.</text>
</comment>
<comment type="function">
    <text evidence="10">May act as a catecholamine-responsive trans-membrane electron transporter.</text>
</comment>
<dbReference type="Proteomes" id="UP000796880">
    <property type="component" value="Unassembled WGS sequence"/>
</dbReference>
<feature type="transmembrane region" description="Helical" evidence="13">
    <location>
        <begin position="206"/>
        <end position="226"/>
    </location>
</feature>
<dbReference type="CDD" id="cd09629">
    <property type="entry name" value="DOMON_CIL1_like"/>
    <property type="match status" value="1"/>
</dbReference>
<evidence type="ECO:0000256" key="10">
    <source>
        <dbReference type="ARBA" id="ARBA00053871"/>
    </source>
</evidence>
<dbReference type="OrthoDB" id="2419613at2759"/>
<dbReference type="EMBL" id="VOIH02000006">
    <property type="protein sequence ID" value="KAF3443307.1"/>
    <property type="molecule type" value="Genomic_DNA"/>
</dbReference>
<feature type="transmembrane region" description="Helical" evidence="13">
    <location>
        <begin position="308"/>
        <end position="328"/>
    </location>
</feature>
<dbReference type="PANTHER" id="PTHR23130">
    <property type="entry name" value="CYTOCHROME B561 AND DOMON DOMAIN-CONTAINING PROTEIN"/>
    <property type="match status" value="1"/>
</dbReference>
<feature type="binding site" description="axial binding residue" evidence="12">
    <location>
        <position position="207"/>
    </location>
    <ligand>
        <name>heme b</name>
        <dbReference type="ChEBI" id="CHEBI:60344"/>
        <label>1</label>
    </ligand>
    <ligandPart>
        <name>Fe</name>
        <dbReference type="ChEBI" id="CHEBI:18248"/>
    </ligandPart>
</feature>
<proteinExistence type="predicted"/>
<dbReference type="InterPro" id="IPR045265">
    <property type="entry name" value="AIR12_DOMON"/>
</dbReference>
<feature type="transmembrane region" description="Helical" evidence="13">
    <location>
        <begin position="343"/>
        <end position="366"/>
    </location>
</feature>
<evidence type="ECO:0000256" key="11">
    <source>
        <dbReference type="PIRNR" id="PIRNR037471"/>
    </source>
</evidence>
<dbReference type="CDD" id="cd08760">
    <property type="entry name" value="Cyt_b561_FRRS1_like"/>
    <property type="match status" value="1"/>
</dbReference>
<evidence type="ECO:0000259" key="15">
    <source>
        <dbReference type="PROSITE" id="PS50836"/>
    </source>
</evidence>
<feature type="binding site" description="axial binding residue" evidence="12">
    <location>
        <position position="276"/>
    </location>
    <ligand>
        <name>heme b</name>
        <dbReference type="ChEBI" id="CHEBI:60344"/>
        <label>1</label>
    </ligand>
    <ligandPart>
        <name>Fe</name>
        <dbReference type="ChEBI" id="CHEBI:18248"/>
    </ligandPart>
</feature>
<feature type="transmembrane region" description="Helical" evidence="13">
    <location>
        <begin position="238"/>
        <end position="259"/>
    </location>
</feature>
<dbReference type="PANTHER" id="PTHR23130:SF167">
    <property type="entry name" value="CYTOCHROME B561 AND DOMON DOMAIN-CONTAINING PROTEIN"/>
    <property type="match status" value="1"/>
</dbReference>
<keyword evidence="6 14" id="KW-0732">Signal</keyword>
<dbReference type="Gene3D" id="1.20.120.1770">
    <property type="match status" value="1"/>
</dbReference>
<feature type="domain" description="DOMON" evidence="15">
    <location>
        <begin position="46"/>
        <end position="160"/>
    </location>
</feature>
<dbReference type="GO" id="GO:0046872">
    <property type="term" value="F:metal ion binding"/>
    <property type="evidence" value="ECO:0007669"/>
    <property type="project" value="UniProtKB-KW"/>
</dbReference>
<evidence type="ECO:0000256" key="4">
    <source>
        <dbReference type="ARBA" id="ARBA00022692"/>
    </source>
</evidence>
<evidence type="ECO:0000256" key="2">
    <source>
        <dbReference type="ARBA" id="ARBA00022448"/>
    </source>
</evidence>
<reference evidence="17" key="1">
    <citation type="submission" date="2020-03" db="EMBL/GenBank/DDBJ databases">
        <title>A high-quality chromosome-level genome assembly of a woody plant with both climbing and erect habits, Rhamnella rubrinervis.</title>
        <authorList>
            <person name="Lu Z."/>
            <person name="Yang Y."/>
            <person name="Zhu X."/>
            <person name="Sun Y."/>
        </authorList>
    </citation>
    <scope>NUCLEOTIDE SEQUENCE</scope>
    <source>
        <strain evidence="17">BYM</strain>
        <tissue evidence="17">Leaf</tissue>
    </source>
</reference>
<keyword evidence="3" id="KW-0349">Heme</keyword>
<dbReference type="FunFam" id="1.20.120.1770:FF:000007">
    <property type="entry name" value="Cytochrome b561 and DOMON domain-containing protein"/>
    <property type="match status" value="1"/>
</dbReference>
<evidence type="ECO:0000256" key="6">
    <source>
        <dbReference type="ARBA" id="ARBA00022729"/>
    </source>
</evidence>
<feature type="transmembrane region" description="Helical" evidence="13">
    <location>
        <begin position="279"/>
        <end position="296"/>
    </location>
</feature>
<evidence type="ECO:0000256" key="12">
    <source>
        <dbReference type="PIRSR" id="PIRSR037471-1"/>
    </source>
</evidence>
<keyword evidence="7 11" id="KW-0249">Electron transport</keyword>
<dbReference type="Pfam" id="PF04526">
    <property type="entry name" value="DUF568"/>
    <property type="match status" value="1"/>
</dbReference>
<keyword evidence="5 12" id="KW-0479">Metal-binding</keyword>
<dbReference type="InterPro" id="IPR005018">
    <property type="entry name" value="DOMON_domain"/>
</dbReference>
<keyword evidence="12" id="KW-0408">Iron</keyword>
<evidence type="ECO:0000256" key="8">
    <source>
        <dbReference type="ARBA" id="ARBA00022989"/>
    </source>
</evidence>
<keyword evidence="8 13" id="KW-1133">Transmembrane helix</keyword>
<comment type="cofactor">
    <cofactor evidence="11">
        <name>heme b</name>
        <dbReference type="ChEBI" id="CHEBI:60344"/>
    </cofactor>
    <text evidence="11">Binds 2 heme b groups non-covalently.</text>
</comment>
<feature type="domain" description="Cytochrome b561" evidence="16">
    <location>
        <begin position="166"/>
        <end position="367"/>
    </location>
</feature>
<gene>
    <name evidence="17" type="ORF">FNV43_RR12989</name>
</gene>
<keyword evidence="9 11" id="KW-0472">Membrane</keyword>
<sequence length="395" mass="43087">MDKVCKALLLSCILVSLCFTSSAQTCNSYTFSNNAIYRSCVDLPFLNSFLHWNYTQSSNTVDIAFRHTGTTSSRWVSWAINPEGQQMVGSQSLVAYQNSSGGIRAYTSPVTSTNTDLPEGDLSFSVSNIMATLTNSEMTIFARLELSSGMTTVNQVWQEGPMNGDTPGMHSLTGGNGQSVGVLNFLSGQTTTSGSGTNSRLRRRNVHGVLSAVSWGTLMPIGVMMARYLKVFKAADPAWFYLHIACQSSAYGVGVAGWATGLKLGSDSAGVQHDLHRNIGIVLFTFGTLQLFALLLRPKKDHKYRLYWNIYHHSVGYAVIILSIVNVFEGLDILDPEKKWKRAYIGILIALGAIALMLEALTWFIVIKRKGVNTDKHPHNTNGLSANGAMAHQGV</sequence>
<comment type="subcellular location">
    <subcellularLocation>
        <location evidence="1">Membrane</location>
        <topology evidence="1">Multi-pass membrane protein</topology>
    </subcellularLocation>
</comment>
<dbReference type="PIRSF" id="PIRSF037471">
    <property type="entry name" value="UCP037471"/>
    <property type="match status" value="1"/>
</dbReference>
<feature type="binding site" description="axial binding residue" evidence="12">
    <location>
        <position position="243"/>
    </location>
    <ligand>
        <name>heme b</name>
        <dbReference type="ChEBI" id="CHEBI:60344"/>
        <label>1</label>
    </ligand>
    <ligandPart>
        <name>Fe</name>
        <dbReference type="ChEBI" id="CHEBI:18248"/>
    </ligandPart>
</feature>
<evidence type="ECO:0000313" key="18">
    <source>
        <dbReference type="Proteomes" id="UP000796880"/>
    </source>
</evidence>
<evidence type="ECO:0000259" key="16">
    <source>
        <dbReference type="PROSITE" id="PS50939"/>
    </source>
</evidence>
<dbReference type="AlphaFoldDB" id="A0A8K0H096"/>
<dbReference type="SMART" id="SM00665">
    <property type="entry name" value="B561"/>
    <property type="match status" value="1"/>
</dbReference>
<evidence type="ECO:0000313" key="17">
    <source>
        <dbReference type="EMBL" id="KAF3443307.1"/>
    </source>
</evidence>
<dbReference type="InterPro" id="IPR017214">
    <property type="entry name" value="UCP037471"/>
</dbReference>
<accession>A0A8K0H096</accession>
<organism evidence="17 18">
    <name type="scientific">Rhamnella rubrinervis</name>
    <dbReference type="NCBI Taxonomy" id="2594499"/>
    <lineage>
        <taxon>Eukaryota</taxon>
        <taxon>Viridiplantae</taxon>
        <taxon>Streptophyta</taxon>
        <taxon>Embryophyta</taxon>
        <taxon>Tracheophyta</taxon>
        <taxon>Spermatophyta</taxon>
        <taxon>Magnoliopsida</taxon>
        <taxon>eudicotyledons</taxon>
        <taxon>Gunneridae</taxon>
        <taxon>Pentapetalae</taxon>
        <taxon>rosids</taxon>
        <taxon>fabids</taxon>
        <taxon>Rosales</taxon>
        <taxon>Rhamnaceae</taxon>
        <taxon>rhamnoid group</taxon>
        <taxon>Rhamneae</taxon>
        <taxon>Rhamnella</taxon>
    </lineage>
</organism>
<dbReference type="PROSITE" id="PS50939">
    <property type="entry name" value="CYTOCHROME_B561"/>
    <property type="match status" value="1"/>
</dbReference>
<evidence type="ECO:0000256" key="14">
    <source>
        <dbReference type="SAM" id="SignalP"/>
    </source>
</evidence>
<evidence type="ECO:0000256" key="7">
    <source>
        <dbReference type="ARBA" id="ARBA00022982"/>
    </source>
</evidence>
<dbReference type="InterPro" id="IPR006593">
    <property type="entry name" value="Cyt_b561/ferric_Rdtase_TM"/>
</dbReference>
<protein>
    <recommendedName>
        <fullName evidence="11">Cytochrome b561 and DOMON domain-containing protein</fullName>
    </recommendedName>
</protein>
<keyword evidence="18" id="KW-1185">Reference proteome</keyword>
<dbReference type="PROSITE" id="PS50836">
    <property type="entry name" value="DOMON"/>
    <property type="match status" value="1"/>
</dbReference>